<evidence type="ECO:0000256" key="3">
    <source>
        <dbReference type="ARBA" id="ARBA00022729"/>
    </source>
</evidence>
<evidence type="ECO:0000256" key="7">
    <source>
        <dbReference type="SAM" id="MobiDB-lite"/>
    </source>
</evidence>
<evidence type="ECO:0000313" key="11">
    <source>
        <dbReference type="EMBL" id="EEQ31065.1"/>
    </source>
</evidence>
<evidence type="ECO:0000256" key="1">
    <source>
        <dbReference type="ARBA" id="ARBA00004479"/>
    </source>
</evidence>
<reference evidence="12" key="1">
    <citation type="journal article" date="2012" name="MBio">
        <title>Comparative genome analysis of Trichophyton rubrum and related dermatophytes reveals candidate genes involved in infection.</title>
        <authorList>
            <person name="Martinez D.A."/>
            <person name="Oliver B.G."/>
            <person name="Graeser Y."/>
            <person name="Goldberg J.M."/>
            <person name="Li W."/>
            <person name="Martinez-Rossi N.M."/>
            <person name="Monod M."/>
            <person name="Shelest E."/>
            <person name="Barton R.C."/>
            <person name="Birch E."/>
            <person name="Brakhage A.A."/>
            <person name="Chen Z."/>
            <person name="Gurr S.J."/>
            <person name="Heiman D."/>
            <person name="Heitman J."/>
            <person name="Kosti I."/>
            <person name="Rossi A."/>
            <person name="Saif S."/>
            <person name="Samalova M."/>
            <person name="Saunders C.W."/>
            <person name="Shea T."/>
            <person name="Summerbell R.C."/>
            <person name="Xu J."/>
            <person name="Young S."/>
            <person name="Zeng Q."/>
            <person name="Birren B.W."/>
            <person name="Cuomo C.A."/>
            <person name="White T.C."/>
        </authorList>
    </citation>
    <scope>NUCLEOTIDE SEQUENCE [LARGE SCALE GENOMIC DNA]</scope>
    <source>
        <strain evidence="12">ATCC MYA-4605 / CBS 113480</strain>
    </source>
</reference>
<feature type="domain" description="L-type lectin-like" evidence="10">
    <location>
        <begin position="19"/>
        <end position="240"/>
    </location>
</feature>
<evidence type="ECO:0000256" key="9">
    <source>
        <dbReference type="SAM" id="SignalP"/>
    </source>
</evidence>
<dbReference type="AlphaFoldDB" id="C5FMG2"/>
<evidence type="ECO:0000256" key="5">
    <source>
        <dbReference type="ARBA" id="ARBA00023136"/>
    </source>
</evidence>
<keyword evidence="5 8" id="KW-0472">Membrane</keyword>
<dbReference type="OMA" id="WSAEFQF"/>
<evidence type="ECO:0000256" key="8">
    <source>
        <dbReference type="SAM" id="Phobius"/>
    </source>
</evidence>
<dbReference type="PANTHER" id="PTHR12223">
    <property type="entry name" value="VESICULAR MANNOSE-BINDING LECTIN"/>
    <property type="match status" value="1"/>
</dbReference>
<feature type="coiled-coil region" evidence="6">
    <location>
        <begin position="321"/>
        <end position="348"/>
    </location>
</feature>
<feature type="compositionally biased region" description="Polar residues" evidence="7">
    <location>
        <begin position="260"/>
        <end position="273"/>
    </location>
</feature>
<evidence type="ECO:0000259" key="10">
    <source>
        <dbReference type="PROSITE" id="PS51328"/>
    </source>
</evidence>
<dbReference type="SUPFAM" id="SSF49899">
    <property type="entry name" value="Concanavalin A-like lectins/glucanases"/>
    <property type="match status" value="1"/>
</dbReference>
<dbReference type="Pfam" id="PF03388">
    <property type="entry name" value="Lectin_leg-like"/>
    <property type="match status" value="1"/>
</dbReference>
<keyword evidence="6" id="KW-0175">Coiled coil</keyword>
<dbReference type="RefSeq" id="XP_002848378.1">
    <property type="nucleotide sequence ID" value="XM_002848332.1"/>
</dbReference>
<accession>C5FMG2</accession>
<dbReference type="EMBL" id="DS995703">
    <property type="protein sequence ID" value="EEQ31065.1"/>
    <property type="molecule type" value="Genomic_DNA"/>
</dbReference>
<dbReference type="GO" id="GO:0030134">
    <property type="term" value="C:COPII-coated ER to Golgi transport vesicle"/>
    <property type="evidence" value="ECO:0007669"/>
    <property type="project" value="TreeGrafter"/>
</dbReference>
<keyword evidence="4 8" id="KW-1133">Transmembrane helix</keyword>
<keyword evidence="2 8" id="KW-0812">Transmembrane</keyword>
<feature type="region of interest" description="Disordered" evidence="7">
    <location>
        <begin position="239"/>
        <end position="273"/>
    </location>
</feature>
<dbReference type="GO" id="GO:0005537">
    <property type="term" value="F:D-mannose binding"/>
    <property type="evidence" value="ECO:0007669"/>
    <property type="project" value="TreeGrafter"/>
</dbReference>
<comment type="subcellular location">
    <subcellularLocation>
        <location evidence="1">Membrane</location>
        <topology evidence="1">Single-pass type I membrane protein</topology>
    </subcellularLocation>
</comment>
<dbReference type="InterPro" id="IPR013320">
    <property type="entry name" value="ConA-like_dom_sf"/>
</dbReference>
<dbReference type="GO" id="GO:0005789">
    <property type="term" value="C:endoplasmic reticulum membrane"/>
    <property type="evidence" value="ECO:0007669"/>
    <property type="project" value="TreeGrafter"/>
</dbReference>
<evidence type="ECO:0000256" key="4">
    <source>
        <dbReference type="ARBA" id="ARBA00022989"/>
    </source>
</evidence>
<dbReference type="PROSITE" id="PS51328">
    <property type="entry name" value="L_LECTIN_LIKE"/>
    <property type="match status" value="1"/>
</dbReference>
<sequence>MMTRSQSISKSVVLALISTALTQASSVIERSSFGNGRRASHGAGGMPGWTLSDRIILTPPYPGNKRGALWAEDIIHDLEWNVAFDFRANGEERSGGNIQIWYVKQPASVGTSSIYTVGKFDGLAITIDTHGGRPGIRGFLNDGTIDYKANNVDALAFGHCDYHYRNLGRPSKLQIKQSTREFEVLIDGHTCFKTPKSRDIHINLLSPKAFIPPGNVFGITAASAESPDSFEAFRFVATTSSSGNSKQNERGREPQHRPAQANNDKPLSGGNIDSQVKDLQNRLQMISSTTNKLMEELHALSATSEDRMKEIIRIIAHRDQVSSVDQRLQRVERMVESMQREIEGKDYQHHFKQLQDLLHNSHSGLLDTLHDSSHRIISSAPRMGFFIFLMVAVQLLLAVAYVVYKKRRAGMPKKFL</sequence>
<dbReference type="VEuPathDB" id="FungiDB:MCYG_03884"/>
<dbReference type="STRING" id="554155.C5FMG2"/>
<gene>
    <name evidence="11" type="ORF">MCYG_03884</name>
</gene>
<dbReference type="OrthoDB" id="10265193at2759"/>
<dbReference type="eggNOG" id="KOG3838">
    <property type="taxonomic scope" value="Eukaryota"/>
</dbReference>
<feature type="transmembrane region" description="Helical" evidence="8">
    <location>
        <begin position="383"/>
        <end position="404"/>
    </location>
</feature>
<evidence type="ECO:0000256" key="6">
    <source>
        <dbReference type="SAM" id="Coils"/>
    </source>
</evidence>
<dbReference type="InterPro" id="IPR005052">
    <property type="entry name" value="Lectin_leg"/>
</dbReference>
<dbReference type="GO" id="GO:0005793">
    <property type="term" value="C:endoplasmic reticulum-Golgi intermediate compartment"/>
    <property type="evidence" value="ECO:0007669"/>
    <property type="project" value="TreeGrafter"/>
</dbReference>
<evidence type="ECO:0000313" key="12">
    <source>
        <dbReference type="Proteomes" id="UP000002035"/>
    </source>
</evidence>
<protein>
    <recommendedName>
        <fullName evidence="10">L-type lectin-like domain-containing protein</fullName>
    </recommendedName>
</protein>
<dbReference type="Proteomes" id="UP000002035">
    <property type="component" value="Unassembled WGS sequence"/>
</dbReference>
<keyword evidence="3 9" id="KW-0732">Signal</keyword>
<dbReference type="GO" id="GO:0000139">
    <property type="term" value="C:Golgi membrane"/>
    <property type="evidence" value="ECO:0007669"/>
    <property type="project" value="TreeGrafter"/>
</dbReference>
<dbReference type="Gene3D" id="2.60.120.200">
    <property type="match status" value="1"/>
</dbReference>
<name>C5FMG2_ARTOC</name>
<proteinExistence type="predicted"/>
<evidence type="ECO:0000256" key="2">
    <source>
        <dbReference type="ARBA" id="ARBA00022692"/>
    </source>
</evidence>
<keyword evidence="12" id="KW-1185">Reference proteome</keyword>
<dbReference type="GeneID" id="9229702"/>
<dbReference type="HOGENOM" id="CLU_053733_0_0_1"/>
<feature type="chain" id="PRO_5002949546" description="L-type lectin-like domain-containing protein" evidence="9">
    <location>
        <begin position="25"/>
        <end position="416"/>
    </location>
</feature>
<feature type="compositionally biased region" description="Basic and acidic residues" evidence="7">
    <location>
        <begin position="247"/>
        <end position="256"/>
    </location>
</feature>
<feature type="signal peptide" evidence="9">
    <location>
        <begin position="1"/>
        <end position="24"/>
    </location>
</feature>
<dbReference type="GO" id="GO:0006888">
    <property type="term" value="P:endoplasmic reticulum to Golgi vesicle-mediated transport"/>
    <property type="evidence" value="ECO:0007669"/>
    <property type="project" value="TreeGrafter"/>
</dbReference>
<dbReference type="InterPro" id="IPR051136">
    <property type="entry name" value="Intracellular_Lectin-GPT"/>
</dbReference>
<dbReference type="PANTHER" id="PTHR12223:SF28">
    <property type="entry name" value="LECTIN, MANNOSE BINDING 1 LIKE"/>
    <property type="match status" value="1"/>
</dbReference>
<organism evidence="11 12">
    <name type="scientific">Arthroderma otae (strain ATCC MYA-4605 / CBS 113480)</name>
    <name type="common">Microsporum canis</name>
    <dbReference type="NCBI Taxonomy" id="554155"/>
    <lineage>
        <taxon>Eukaryota</taxon>
        <taxon>Fungi</taxon>
        <taxon>Dikarya</taxon>
        <taxon>Ascomycota</taxon>
        <taxon>Pezizomycotina</taxon>
        <taxon>Eurotiomycetes</taxon>
        <taxon>Eurotiomycetidae</taxon>
        <taxon>Onygenales</taxon>
        <taxon>Arthrodermataceae</taxon>
        <taxon>Microsporum</taxon>
    </lineage>
</organism>